<gene>
    <name evidence="2" type="ORF">N7492_000168</name>
</gene>
<proteinExistence type="predicted"/>
<dbReference type="Proteomes" id="UP001146351">
    <property type="component" value="Unassembled WGS sequence"/>
</dbReference>
<protein>
    <submittedName>
        <fullName evidence="2">Uncharacterized protein</fullName>
    </submittedName>
</protein>
<organism evidence="2 3">
    <name type="scientific">Penicillium capsulatum</name>
    <dbReference type="NCBI Taxonomy" id="69766"/>
    <lineage>
        <taxon>Eukaryota</taxon>
        <taxon>Fungi</taxon>
        <taxon>Dikarya</taxon>
        <taxon>Ascomycota</taxon>
        <taxon>Pezizomycotina</taxon>
        <taxon>Eurotiomycetes</taxon>
        <taxon>Eurotiomycetidae</taxon>
        <taxon>Eurotiales</taxon>
        <taxon>Aspergillaceae</taxon>
        <taxon>Penicillium</taxon>
    </lineage>
</organism>
<dbReference type="OrthoDB" id="4361935at2759"/>
<accession>A0A9W9IR99</accession>
<dbReference type="AlphaFoldDB" id="A0A9W9IR99"/>
<feature type="region of interest" description="Disordered" evidence="1">
    <location>
        <begin position="1"/>
        <end position="56"/>
    </location>
</feature>
<evidence type="ECO:0000313" key="2">
    <source>
        <dbReference type="EMBL" id="KAJ5182552.1"/>
    </source>
</evidence>
<comment type="caution">
    <text evidence="2">The sequence shown here is derived from an EMBL/GenBank/DDBJ whole genome shotgun (WGS) entry which is preliminary data.</text>
</comment>
<reference evidence="2" key="2">
    <citation type="journal article" date="2023" name="IMA Fungus">
        <title>Comparative genomic study of the Penicillium genus elucidates a diverse pangenome and 15 lateral gene transfer events.</title>
        <authorList>
            <person name="Petersen C."/>
            <person name="Sorensen T."/>
            <person name="Nielsen M.R."/>
            <person name="Sondergaard T.E."/>
            <person name="Sorensen J.L."/>
            <person name="Fitzpatrick D.A."/>
            <person name="Frisvad J.C."/>
            <person name="Nielsen K.L."/>
        </authorList>
    </citation>
    <scope>NUCLEOTIDE SEQUENCE</scope>
    <source>
        <strain evidence="2">IBT 21917</strain>
    </source>
</reference>
<sequence>MNRSTLYYDSSMPPKRKNPLADPMPTRPPINPFEDPDNRFEDSNNPIVSSADPFADPVEPLSDIPINRLLTSPTTYFRHDKRNWEYNYLRQKGASLQRWIRDHNIHCPIPKSTVTIQDLKKHDWDIITRRSGLPTRHRGQALTLGYPDGEQDYRRYLLEKDVGKYDEDCWQGRTARGVIFMENIERWSNDSVGPWMSDITRAVYAQHFPVESLRHIFVANVVNPQTAPLLRHLVKTRELSTRNENVTIWEENDEIFHVLLGTRIGKVVAYLILGAFDRGTRRVGRIAVWHSMDRFQMRFDLA</sequence>
<reference evidence="2" key="1">
    <citation type="submission" date="2022-11" db="EMBL/GenBank/DDBJ databases">
        <authorList>
            <person name="Petersen C."/>
        </authorList>
    </citation>
    <scope>NUCLEOTIDE SEQUENCE</scope>
    <source>
        <strain evidence="2">IBT 21917</strain>
    </source>
</reference>
<dbReference type="EMBL" id="JAPQKO010000001">
    <property type="protein sequence ID" value="KAJ5182552.1"/>
    <property type="molecule type" value="Genomic_DNA"/>
</dbReference>
<evidence type="ECO:0000256" key="1">
    <source>
        <dbReference type="SAM" id="MobiDB-lite"/>
    </source>
</evidence>
<evidence type="ECO:0000313" key="3">
    <source>
        <dbReference type="Proteomes" id="UP001146351"/>
    </source>
</evidence>
<keyword evidence="3" id="KW-1185">Reference proteome</keyword>
<name>A0A9W9IR99_9EURO</name>